<feature type="region of interest" description="Disordered" evidence="1">
    <location>
        <begin position="1"/>
        <end position="44"/>
    </location>
</feature>
<protein>
    <submittedName>
        <fullName evidence="2">Uncharacterized protein</fullName>
    </submittedName>
</protein>
<gene>
    <name evidence="2" type="ORF">HaLaN_09310</name>
</gene>
<feature type="non-terminal residue" evidence="2">
    <location>
        <position position="1"/>
    </location>
</feature>
<reference evidence="2 3" key="1">
    <citation type="submission" date="2020-02" db="EMBL/GenBank/DDBJ databases">
        <title>Draft genome sequence of Haematococcus lacustris strain NIES-144.</title>
        <authorList>
            <person name="Morimoto D."/>
            <person name="Nakagawa S."/>
            <person name="Yoshida T."/>
            <person name="Sawayama S."/>
        </authorList>
    </citation>
    <scope>NUCLEOTIDE SEQUENCE [LARGE SCALE GENOMIC DNA]</scope>
    <source>
        <strain evidence="2 3">NIES-144</strain>
    </source>
</reference>
<evidence type="ECO:0000313" key="3">
    <source>
        <dbReference type="Proteomes" id="UP000485058"/>
    </source>
</evidence>
<organism evidence="2 3">
    <name type="scientific">Haematococcus lacustris</name>
    <name type="common">Green alga</name>
    <name type="synonym">Haematococcus pluvialis</name>
    <dbReference type="NCBI Taxonomy" id="44745"/>
    <lineage>
        <taxon>Eukaryota</taxon>
        <taxon>Viridiplantae</taxon>
        <taxon>Chlorophyta</taxon>
        <taxon>core chlorophytes</taxon>
        <taxon>Chlorophyceae</taxon>
        <taxon>CS clade</taxon>
        <taxon>Chlamydomonadales</taxon>
        <taxon>Haematococcaceae</taxon>
        <taxon>Haematococcus</taxon>
    </lineage>
</organism>
<evidence type="ECO:0000313" key="2">
    <source>
        <dbReference type="EMBL" id="GFH13426.1"/>
    </source>
</evidence>
<comment type="caution">
    <text evidence="2">The sequence shown here is derived from an EMBL/GenBank/DDBJ whole genome shotgun (WGS) entry which is preliminary data.</text>
</comment>
<feature type="non-terminal residue" evidence="2">
    <location>
        <position position="373"/>
    </location>
</feature>
<feature type="compositionally biased region" description="Low complexity" evidence="1">
    <location>
        <begin position="8"/>
        <end position="23"/>
    </location>
</feature>
<feature type="compositionally biased region" description="Polar residues" evidence="1">
    <location>
        <begin position="100"/>
        <end position="110"/>
    </location>
</feature>
<sequence>MRSVLGTSLARRVGSAARASSARKPGEHHHNTGPSHHIDTSPAAARHSLTTCTPFAQLQRKPRDASQSHYAARLPSSLSCQQAPVQHLFMPVLGGNSIIGSSPWPSQTDPSMHRKHTRQAATQSHHSNQHLWRALSTTVDCFSPAPVQYVGASGVPWCPGHSHPVVPYQAAAPSPSAAAPPSSCMPLLSFADLITQRGHPRRPDYHQQHAPASPRYALTSQQRCLHQRQCQCQGSSPSQAIDFTDKEPGAGKAPGCGVLRDAWQGQVKGTWLGAWLGQGSRTPGSDRGQGTRVRGAWLGPVEGRAAGAMEGGAGPGLSSARAAELATASQVRCFGSRSWGGGRSRAKAFASGHALEQLLPSAAQTGTPARAAA</sequence>
<dbReference type="Proteomes" id="UP000485058">
    <property type="component" value="Unassembled WGS sequence"/>
</dbReference>
<evidence type="ECO:0000256" key="1">
    <source>
        <dbReference type="SAM" id="MobiDB-lite"/>
    </source>
</evidence>
<feature type="region of interest" description="Disordered" evidence="1">
    <location>
        <begin position="100"/>
        <end position="127"/>
    </location>
</feature>
<dbReference type="EMBL" id="BLLF01000611">
    <property type="protein sequence ID" value="GFH13426.1"/>
    <property type="molecule type" value="Genomic_DNA"/>
</dbReference>
<keyword evidence="3" id="KW-1185">Reference proteome</keyword>
<name>A0A699Z2B8_HAELA</name>
<accession>A0A699Z2B8</accession>
<dbReference type="AlphaFoldDB" id="A0A699Z2B8"/>
<proteinExistence type="predicted"/>